<dbReference type="GO" id="GO:0005524">
    <property type="term" value="F:ATP binding"/>
    <property type="evidence" value="ECO:0007669"/>
    <property type="project" value="UniProtKB-UniRule"/>
</dbReference>
<evidence type="ECO:0000313" key="15">
    <source>
        <dbReference type="Proteomes" id="UP001497497"/>
    </source>
</evidence>
<name>A0AAV2I243_LYMST</name>
<accession>A0AAV2I243</accession>
<comment type="catalytic activity">
    <reaction evidence="8">
        <text>L-threonyl-[protein] + ATP = O-phospho-L-threonyl-[protein] + ADP + H(+)</text>
        <dbReference type="Rhea" id="RHEA:46608"/>
        <dbReference type="Rhea" id="RHEA-COMP:11060"/>
        <dbReference type="Rhea" id="RHEA-COMP:11605"/>
        <dbReference type="ChEBI" id="CHEBI:15378"/>
        <dbReference type="ChEBI" id="CHEBI:30013"/>
        <dbReference type="ChEBI" id="CHEBI:30616"/>
        <dbReference type="ChEBI" id="CHEBI:61977"/>
        <dbReference type="ChEBI" id="CHEBI:456216"/>
        <dbReference type="EC" id="2.7.11.1"/>
    </reaction>
</comment>
<evidence type="ECO:0000256" key="3">
    <source>
        <dbReference type="ARBA" id="ARBA00022527"/>
    </source>
</evidence>
<dbReference type="SMART" id="SM00537">
    <property type="entry name" value="DCX"/>
    <property type="match status" value="2"/>
</dbReference>
<keyword evidence="7 10" id="KW-0067">ATP-binding</keyword>
<dbReference type="InterPro" id="IPR000719">
    <property type="entry name" value="Prot_kinase_dom"/>
</dbReference>
<dbReference type="Pfam" id="PF03607">
    <property type="entry name" value="DCX"/>
    <property type="match status" value="1"/>
</dbReference>
<dbReference type="SMART" id="SM00220">
    <property type="entry name" value="S_TKc"/>
    <property type="match status" value="1"/>
</dbReference>
<feature type="domain" description="Doublecortin" evidence="13">
    <location>
        <begin position="201"/>
        <end position="277"/>
    </location>
</feature>
<dbReference type="PROSITE" id="PS50309">
    <property type="entry name" value="DC"/>
    <property type="match status" value="2"/>
</dbReference>
<comment type="similarity">
    <text evidence="1">Belongs to the protein kinase superfamily. CAMK Ser/Thr protein kinase family. CaMK subfamily.</text>
</comment>
<dbReference type="PANTHER" id="PTHR24347">
    <property type="entry name" value="SERINE/THREONINE-PROTEIN KINASE"/>
    <property type="match status" value="1"/>
</dbReference>
<evidence type="ECO:0000256" key="1">
    <source>
        <dbReference type="ARBA" id="ARBA00005354"/>
    </source>
</evidence>
<feature type="region of interest" description="Disordered" evidence="11">
    <location>
        <begin position="345"/>
        <end position="407"/>
    </location>
</feature>
<feature type="compositionally biased region" description="Basic and acidic residues" evidence="11">
    <location>
        <begin position="467"/>
        <end position="568"/>
    </location>
</feature>
<gene>
    <name evidence="14" type="ORF">GSLYS_00014338001</name>
</gene>
<evidence type="ECO:0000256" key="7">
    <source>
        <dbReference type="ARBA" id="ARBA00022840"/>
    </source>
</evidence>
<feature type="compositionally biased region" description="Basic residues" evidence="11">
    <location>
        <begin position="653"/>
        <end position="663"/>
    </location>
</feature>
<feature type="compositionally biased region" description="Basic and acidic residues" evidence="11">
    <location>
        <begin position="346"/>
        <end position="357"/>
    </location>
</feature>
<dbReference type="PROSITE" id="PS50011">
    <property type="entry name" value="PROTEIN_KINASE_DOM"/>
    <property type="match status" value="1"/>
</dbReference>
<dbReference type="CDD" id="cd14095">
    <property type="entry name" value="STKc_DCKL"/>
    <property type="match status" value="1"/>
</dbReference>
<dbReference type="FunFam" id="1.10.510.10:FF:000066">
    <property type="entry name" value="Serine/threonine-protein kinase DCLK1 isoform 2"/>
    <property type="match status" value="1"/>
</dbReference>
<dbReference type="Gene3D" id="3.10.20.230">
    <property type="entry name" value="Doublecortin domain"/>
    <property type="match status" value="2"/>
</dbReference>
<dbReference type="GO" id="GO:0035556">
    <property type="term" value="P:intracellular signal transduction"/>
    <property type="evidence" value="ECO:0007669"/>
    <property type="project" value="InterPro"/>
</dbReference>
<dbReference type="InterPro" id="IPR008271">
    <property type="entry name" value="Ser/Thr_kinase_AS"/>
</dbReference>
<evidence type="ECO:0000256" key="2">
    <source>
        <dbReference type="ARBA" id="ARBA00012513"/>
    </source>
</evidence>
<dbReference type="InterPro" id="IPR003533">
    <property type="entry name" value="Doublecortin_dom"/>
</dbReference>
<evidence type="ECO:0000256" key="8">
    <source>
        <dbReference type="ARBA" id="ARBA00047899"/>
    </source>
</evidence>
<dbReference type="Gene3D" id="1.10.510.10">
    <property type="entry name" value="Transferase(Phosphotransferase) domain 1"/>
    <property type="match status" value="1"/>
</dbReference>
<keyword evidence="15" id="KW-1185">Reference proteome</keyword>
<evidence type="ECO:0000313" key="14">
    <source>
        <dbReference type="EMBL" id="CAL1540689.1"/>
    </source>
</evidence>
<dbReference type="Pfam" id="PF00069">
    <property type="entry name" value="Pkinase"/>
    <property type="match status" value="1"/>
</dbReference>
<comment type="catalytic activity">
    <reaction evidence="9">
        <text>L-seryl-[protein] + ATP = O-phospho-L-seryl-[protein] + ADP + H(+)</text>
        <dbReference type="Rhea" id="RHEA:17989"/>
        <dbReference type="Rhea" id="RHEA-COMP:9863"/>
        <dbReference type="Rhea" id="RHEA-COMP:11604"/>
        <dbReference type="ChEBI" id="CHEBI:15378"/>
        <dbReference type="ChEBI" id="CHEBI:29999"/>
        <dbReference type="ChEBI" id="CHEBI:30616"/>
        <dbReference type="ChEBI" id="CHEBI:83421"/>
        <dbReference type="ChEBI" id="CHEBI:456216"/>
        <dbReference type="EC" id="2.7.11.1"/>
    </reaction>
</comment>
<evidence type="ECO:0000256" key="9">
    <source>
        <dbReference type="ARBA" id="ARBA00048679"/>
    </source>
</evidence>
<evidence type="ECO:0000256" key="11">
    <source>
        <dbReference type="SAM" id="MobiDB-lite"/>
    </source>
</evidence>
<dbReference type="SUPFAM" id="SSF56112">
    <property type="entry name" value="Protein kinase-like (PK-like)"/>
    <property type="match status" value="1"/>
</dbReference>
<evidence type="ECO:0000256" key="4">
    <source>
        <dbReference type="ARBA" id="ARBA00022679"/>
    </source>
</evidence>
<dbReference type="SUPFAM" id="SSF89837">
    <property type="entry name" value="Doublecortin (DC)"/>
    <property type="match status" value="2"/>
</dbReference>
<sequence>MSVAMAEDISRSVVTNSSQVDKEIADEKYRELRRPRKLRFFVNGDRYFRGKKVYITPNRYYSFNELLNDLTGKLPSNASLPYGVRQIFTPVSGRRISDIGGLADGETYVCAGFEGFKMIKYGRADLEPWSLARPQPNPNAEQENDYPGSYRYRGYVSNAFHPGRYFRTNHSYSQRRWPGTFGNSHRASNVLQSESKPQKPKLVTIVKSGPKPRSNIKILLNRKSVQSYEQLMSDIAEALSRGVNTAKGQRLFAVSGKEVQGVSDFFRSDNLFIALGTGEAELTSAELSDILGELFPEDAADTKTLVKEWERYQRKNKRTLNSVDAAVKSIHKETNVVKNVQNGEIVETHVPDKRDSGFDSSDTSANKSEPDQTMALVDRKAVHRPRRKMAKESEKDDNGVEPVPNPHQSYHMIRKMEKERMRKLNEERERATRRHQKMLEAERRVKEEERRKRGLIPVKGSDSQFNKAEDVRLEEVDEAQRKKEAERRKAEEEKLELLRKQRGEREAAEKAARERMARAEKEEKEKREKERLEKEHKEKIDKDNREKDLVEKERKRLEQIERDSHKSDPAAVTESKIHDSETSTGGQTIPAEPADEVKTEEQMVVTDSAVANDKRRTEAAAGNEEIDVKDSNNNNNVRQQKEKRKQEKDEKQQRKRAKTKIVRKTKEERQVGSDEFILQRYDLGAKLGDGNFAIVRKSRNKESGQEVAVKVIDKAKLKGKEQMVENEIDIMKDCSHHNIVRLYEEYETAERIYLVMELVKGGDLFDAITQSVKFGEMESALMVKDLCHALFYLHSRHIVHRDLKPENLLVHRNKDGSITLKLADFGLAMEVKELIYTVCGTPTYVAPEILTEIGYGLEVDMWAVGVITYILLCGFPPFRSPDRNQTELFEFIKAGDYQFLSPYWDNTSRSAKDLISRLLIVDRKKRYTSIDVLCHRWIVCNGQPDIIPNGAQSVDIACKETRLELEVQSKAHFETFQRLKEKKKRDREKVEE</sequence>
<protein>
    <recommendedName>
        <fullName evidence="2">non-specific serine/threonine protein kinase</fullName>
        <ecNumber evidence="2">2.7.11.1</ecNumber>
    </recommendedName>
</protein>
<dbReference type="EMBL" id="CAXITT010000394">
    <property type="protein sequence ID" value="CAL1540689.1"/>
    <property type="molecule type" value="Genomic_DNA"/>
</dbReference>
<feature type="compositionally biased region" description="Polar residues" evidence="11">
    <location>
        <begin position="358"/>
        <end position="367"/>
    </location>
</feature>
<dbReference type="EC" id="2.7.11.1" evidence="2"/>
<evidence type="ECO:0000256" key="10">
    <source>
        <dbReference type="PROSITE-ProRule" id="PRU10141"/>
    </source>
</evidence>
<dbReference type="InterPro" id="IPR036572">
    <property type="entry name" value="Doublecortin_dom_sf"/>
</dbReference>
<reference evidence="14 15" key="1">
    <citation type="submission" date="2024-04" db="EMBL/GenBank/DDBJ databases">
        <authorList>
            <consortium name="Genoscope - CEA"/>
            <person name="William W."/>
        </authorList>
    </citation>
    <scope>NUCLEOTIDE SEQUENCE [LARGE SCALE GENOMIC DNA]</scope>
</reference>
<keyword evidence="6" id="KW-0418">Kinase</keyword>
<evidence type="ECO:0000259" key="12">
    <source>
        <dbReference type="PROSITE" id="PS50011"/>
    </source>
</evidence>
<feature type="domain" description="Doublecortin" evidence="13">
    <location>
        <begin position="36"/>
        <end position="122"/>
    </location>
</feature>
<feature type="domain" description="Protein kinase" evidence="12">
    <location>
        <begin position="681"/>
        <end position="938"/>
    </location>
</feature>
<feature type="binding site" evidence="10">
    <location>
        <position position="710"/>
    </location>
    <ligand>
        <name>ATP</name>
        <dbReference type="ChEBI" id="CHEBI:30616"/>
    </ligand>
</feature>
<dbReference type="AlphaFoldDB" id="A0AAV2I243"/>
<evidence type="ECO:0000256" key="6">
    <source>
        <dbReference type="ARBA" id="ARBA00022777"/>
    </source>
</evidence>
<dbReference type="FunFam" id="3.30.200.20:FF:000042">
    <property type="entry name" value="Aurora kinase A"/>
    <property type="match status" value="1"/>
</dbReference>
<keyword evidence="3" id="KW-0723">Serine/threonine-protein kinase</keyword>
<organism evidence="14 15">
    <name type="scientific">Lymnaea stagnalis</name>
    <name type="common">Great pond snail</name>
    <name type="synonym">Helix stagnalis</name>
    <dbReference type="NCBI Taxonomy" id="6523"/>
    <lineage>
        <taxon>Eukaryota</taxon>
        <taxon>Metazoa</taxon>
        <taxon>Spiralia</taxon>
        <taxon>Lophotrochozoa</taxon>
        <taxon>Mollusca</taxon>
        <taxon>Gastropoda</taxon>
        <taxon>Heterobranchia</taxon>
        <taxon>Euthyneura</taxon>
        <taxon>Panpulmonata</taxon>
        <taxon>Hygrophila</taxon>
        <taxon>Lymnaeoidea</taxon>
        <taxon>Lymnaeidae</taxon>
        <taxon>Lymnaea</taxon>
    </lineage>
</organism>
<keyword evidence="4" id="KW-0808">Transferase</keyword>
<evidence type="ECO:0000259" key="13">
    <source>
        <dbReference type="PROSITE" id="PS50309"/>
    </source>
</evidence>
<evidence type="ECO:0000256" key="5">
    <source>
        <dbReference type="ARBA" id="ARBA00022741"/>
    </source>
</evidence>
<keyword evidence="5 10" id="KW-0547">Nucleotide-binding</keyword>
<proteinExistence type="inferred from homology"/>
<dbReference type="InterPro" id="IPR017441">
    <property type="entry name" value="Protein_kinase_ATP_BS"/>
</dbReference>
<dbReference type="PROSITE" id="PS00108">
    <property type="entry name" value="PROTEIN_KINASE_ST"/>
    <property type="match status" value="1"/>
</dbReference>
<comment type="caution">
    <text evidence="14">The sequence shown here is derived from an EMBL/GenBank/DDBJ whole genome shotgun (WGS) entry which is preliminary data.</text>
</comment>
<feature type="region of interest" description="Disordered" evidence="11">
    <location>
        <begin position="444"/>
        <end position="666"/>
    </location>
</feature>
<dbReference type="PROSITE" id="PS00107">
    <property type="entry name" value="PROTEIN_KINASE_ATP"/>
    <property type="match status" value="1"/>
</dbReference>
<dbReference type="InterPro" id="IPR011009">
    <property type="entry name" value="Kinase-like_dom_sf"/>
</dbReference>
<dbReference type="Proteomes" id="UP001497497">
    <property type="component" value="Unassembled WGS sequence"/>
</dbReference>
<dbReference type="GO" id="GO:0004674">
    <property type="term" value="F:protein serine/threonine kinase activity"/>
    <property type="evidence" value="ECO:0007669"/>
    <property type="project" value="UniProtKB-KW"/>
</dbReference>